<keyword evidence="5" id="KW-0677">Repeat</keyword>
<dbReference type="GO" id="GO:0006888">
    <property type="term" value="P:endoplasmic reticulum to Golgi vesicle-mediated transport"/>
    <property type="evidence" value="ECO:0007669"/>
    <property type="project" value="TreeGrafter"/>
</dbReference>
<keyword evidence="9 11" id="KW-0472">Membrane</keyword>
<evidence type="ECO:0000259" key="12">
    <source>
        <dbReference type="Pfam" id="PF01602"/>
    </source>
</evidence>
<dbReference type="InterPro" id="IPR009028">
    <property type="entry name" value="Coatomer/calthrin_app_sub_C"/>
</dbReference>
<evidence type="ECO:0000256" key="6">
    <source>
        <dbReference type="ARBA" id="ARBA00022892"/>
    </source>
</evidence>
<dbReference type="GO" id="GO:0005198">
    <property type="term" value="F:structural molecule activity"/>
    <property type="evidence" value="ECO:0007669"/>
    <property type="project" value="InterPro"/>
</dbReference>
<evidence type="ECO:0000256" key="7">
    <source>
        <dbReference type="ARBA" id="ARBA00022927"/>
    </source>
</evidence>
<keyword evidence="8 11" id="KW-0333">Golgi apparatus</keyword>
<dbReference type="FunFam" id="1.25.10.10:FF:000038">
    <property type="entry name" value="Coatomer subunit gamma"/>
    <property type="match status" value="1"/>
</dbReference>
<reference evidence="15 16" key="1">
    <citation type="submission" date="2018-04" db="EMBL/GenBank/DDBJ databases">
        <title>The genome of golden apple snail Pomacea canaliculata provides insight into stress tolerance and invasive adaptation.</title>
        <authorList>
            <person name="Liu C."/>
            <person name="Liu B."/>
            <person name="Ren Y."/>
            <person name="Zhang Y."/>
            <person name="Wang H."/>
            <person name="Li S."/>
            <person name="Jiang F."/>
            <person name="Yin L."/>
            <person name="Zhang G."/>
            <person name="Qian W."/>
            <person name="Fan W."/>
        </authorList>
    </citation>
    <scope>NUCLEOTIDE SEQUENCE [LARGE SCALE GENOMIC DNA]</scope>
    <source>
        <strain evidence="15">SZHN2017</strain>
        <tissue evidence="15">Muscle</tissue>
    </source>
</reference>
<organism evidence="15 16">
    <name type="scientific">Pomacea canaliculata</name>
    <name type="common">Golden apple snail</name>
    <dbReference type="NCBI Taxonomy" id="400727"/>
    <lineage>
        <taxon>Eukaryota</taxon>
        <taxon>Metazoa</taxon>
        <taxon>Spiralia</taxon>
        <taxon>Lophotrochozoa</taxon>
        <taxon>Mollusca</taxon>
        <taxon>Gastropoda</taxon>
        <taxon>Caenogastropoda</taxon>
        <taxon>Architaenioglossa</taxon>
        <taxon>Ampullarioidea</taxon>
        <taxon>Ampullariidae</taxon>
        <taxon>Pomacea</taxon>
    </lineage>
</organism>
<dbReference type="SUPFAM" id="SSF49348">
    <property type="entry name" value="Clathrin adaptor appendage domain"/>
    <property type="match status" value="1"/>
</dbReference>
<dbReference type="Gene3D" id="3.30.310.10">
    <property type="entry name" value="TATA-Binding Protein"/>
    <property type="match status" value="1"/>
</dbReference>
<evidence type="ECO:0000256" key="11">
    <source>
        <dbReference type="PIRNR" id="PIRNR037093"/>
    </source>
</evidence>
<feature type="domain" description="Coatomer subunit gamma C-terminal" evidence="14">
    <location>
        <begin position="776"/>
        <end position="888"/>
    </location>
</feature>
<dbReference type="Pfam" id="PF01602">
    <property type="entry name" value="Adaptin_N"/>
    <property type="match status" value="1"/>
</dbReference>
<dbReference type="InterPro" id="IPR002553">
    <property type="entry name" value="Clathrin/coatomer_adapt-like_N"/>
</dbReference>
<dbReference type="STRING" id="400727.A0A2T7NUD7"/>
<keyword evidence="16" id="KW-1185">Reference proteome</keyword>
<dbReference type="GO" id="GO:0030126">
    <property type="term" value="C:COPI vesicle coat"/>
    <property type="evidence" value="ECO:0007669"/>
    <property type="project" value="InterPro"/>
</dbReference>
<dbReference type="GO" id="GO:0000139">
    <property type="term" value="C:Golgi membrane"/>
    <property type="evidence" value="ECO:0007669"/>
    <property type="project" value="UniProtKB-SubCell"/>
</dbReference>
<evidence type="ECO:0000256" key="3">
    <source>
        <dbReference type="ARBA" id="ARBA00022448"/>
    </source>
</evidence>
<dbReference type="GO" id="GO:0072384">
    <property type="term" value="P:organelle transport along microtubule"/>
    <property type="evidence" value="ECO:0007669"/>
    <property type="project" value="TreeGrafter"/>
</dbReference>
<dbReference type="AlphaFoldDB" id="A0A2T7NUD7"/>
<feature type="domain" description="Clathrin/coatomer adaptor adaptin-like N-terminal" evidence="12">
    <location>
        <begin position="35"/>
        <end position="550"/>
    </location>
</feature>
<dbReference type="Pfam" id="PF08752">
    <property type="entry name" value="COP-gamma_platf"/>
    <property type="match status" value="1"/>
</dbReference>
<evidence type="ECO:0000256" key="2">
    <source>
        <dbReference type="ARBA" id="ARBA00010720"/>
    </source>
</evidence>
<evidence type="ECO:0000256" key="4">
    <source>
        <dbReference type="ARBA" id="ARBA00022490"/>
    </source>
</evidence>
<evidence type="ECO:0000256" key="5">
    <source>
        <dbReference type="ARBA" id="ARBA00022737"/>
    </source>
</evidence>
<dbReference type="InterPro" id="IPR016024">
    <property type="entry name" value="ARM-type_fold"/>
</dbReference>
<keyword evidence="6 11" id="KW-0931">ER-Golgi transport</keyword>
<comment type="similarity">
    <text evidence="2 11">Belongs to the COPG family.</text>
</comment>
<dbReference type="GO" id="GO:0005783">
    <property type="term" value="C:endoplasmic reticulum"/>
    <property type="evidence" value="ECO:0007669"/>
    <property type="project" value="TreeGrafter"/>
</dbReference>
<dbReference type="Pfam" id="PF16381">
    <property type="entry name" value="Coatomer_g_Cpla"/>
    <property type="match status" value="1"/>
</dbReference>
<protein>
    <recommendedName>
        <fullName evidence="11">Coatomer subunit gamma</fullName>
    </recommendedName>
</protein>
<dbReference type="GO" id="GO:0006891">
    <property type="term" value="P:intra-Golgi vesicle-mediated transport"/>
    <property type="evidence" value="ECO:0007669"/>
    <property type="project" value="TreeGrafter"/>
</dbReference>
<dbReference type="InterPro" id="IPR037067">
    <property type="entry name" value="Coatomer_gsu_app_sf"/>
</dbReference>
<evidence type="ECO:0000256" key="8">
    <source>
        <dbReference type="ARBA" id="ARBA00023034"/>
    </source>
</evidence>
<dbReference type="PANTHER" id="PTHR10261:SF0">
    <property type="entry name" value="COATOMER SUBUNIT GAMMA-2"/>
    <property type="match status" value="1"/>
</dbReference>
<dbReference type="InterPro" id="IPR011989">
    <property type="entry name" value="ARM-like"/>
</dbReference>
<dbReference type="InterPro" id="IPR013040">
    <property type="entry name" value="Coatomer_gsu_app_Ig-like_dom"/>
</dbReference>
<dbReference type="FunFam" id="2.60.40.1480:FF:000001">
    <property type="entry name" value="Coatomer subunit gamma"/>
    <property type="match status" value="1"/>
</dbReference>
<dbReference type="PANTHER" id="PTHR10261">
    <property type="entry name" value="COATOMER SUBUNIT GAMMA"/>
    <property type="match status" value="1"/>
</dbReference>
<dbReference type="GO" id="GO:0005793">
    <property type="term" value="C:endoplasmic reticulum-Golgi intermediate compartment"/>
    <property type="evidence" value="ECO:0007669"/>
    <property type="project" value="TreeGrafter"/>
</dbReference>
<dbReference type="GO" id="GO:0006886">
    <property type="term" value="P:intracellular protein transport"/>
    <property type="evidence" value="ECO:0007669"/>
    <property type="project" value="InterPro"/>
</dbReference>
<dbReference type="PIRSF" id="PIRSF037093">
    <property type="entry name" value="Coatomer_gamma_subunit"/>
    <property type="match status" value="1"/>
</dbReference>
<gene>
    <name evidence="15" type="ORF">C0Q70_15259</name>
</gene>
<evidence type="ECO:0000313" key="16">
    <source>
        <dbReference type="Proteomes" id="UP000245119"/>
    </source>
</evidence>
<comment type="function">
    <text evidence="11">The coatomer is a cytosolic protein complex that binds to dilysine motifs and reversibly associates with Golgi non-clathrin-coated vesicles, which further mediate biosynthetic protein transport from the ER, via the Golgi up to the trans Golgi network. Coatomer complex is required for budding from Golgi membranes, and is essential for the retrograde Golgi-to-ER transport of dilysine-tagged proteins.</text>
</comment>
<keyword evidence="4 11" id="KW-0963">Cytoplasm</keyword>
<evidence type="ECO:0000256" key="9">
    <source>
        <dbReference type="ARBA" id="ARBA00023136"/>
    </source>
</evidence>
<feature type="domain" description="Coatomer gamma subunit appendage Ig-like subdomain" evidence="13">
    <location>
        <begin position="630"/>
        <end position="774"/>
    </location>
</feature>
<evidence type="ECO:0000259" key="13">
    <source>
        <dbReference type="Pfam" id="PF08752"/>
    </source>
</evidence>
<dbReference type="InterPro" id="IPR012295">
    <property type="entry name" value="TBP_dom_sf"/>
</dbReference>
<comment type="subunit">
    <text evidence="11">Oligomeric complex.</text>
</comment>
<dbReference type="SUPFAM" id="SSF55711">
    <property type="entry name" value="Subdomain of clathrin and coatomer appendage domain"/>
    <property type="match status" value="1"/>
</dbReference>
<keyword evidence="10 11" id="KW-0968">Cytoplasmic vesicle</keyword>
<dbReference type="FunFam" id="3.30.310.10:FF:000006">
    <property type="entry name" value="Coatomer subunit gamma"/>
    <property type="match status" value="1"/>
</dbReference>
<dbReference type="Gene3D" id="1.25.10.10">
    <property type="entry name" value="Leucine-rich Repeat Variant"/>
    <property type="match status" value="1"/>
</dbReference>
<comment type="subcellular location">
    <subcellularLocation>
        <location evidence="11">Cytoplasm</location>
    </subcellularLocation>
    <subcellularLocation>
        <location evidence="1 11">Golgi apparatus membrane</location>
        <topology evidence="1 11">Peripheral membrane protein</topology>
        <orientation evidence="1 11">Cytoplasmic side</orientation>
    </subcellularLocation>
    <subcellularLocation>
        <location evidence="11">Cytoplasmic vesicle</location>
        <location evidence="11">COPI-coated vesicle membrane</location>
        <topology evidence="11">Peripheral membrane protein</topology>
        <orientation evidence="11">Cytoplasmic side</orientation>
    </subcellularLocation>
</comment>
<evidence type="ECO:0000256" key="10">
    <source>
        <dbReference type="ARBA" id="ARBA00023329"/>
    </source>
</evidence>
<dbReference type="GO" id="GO:0009306">
    <property type="term" value="P:protein secretion"/>
    <property type="evidence" value="ECO:0007669"/>
    <property type="project" value="TreeGrafter"/>
</dbReference>
<dbReference type="InterPro" id="IPR013041">
    <property type="entry name" value="Clathrin_app_Ig-like_sf"/>
</dbReference>
<evidence type="ECO:0000313" key="15">
    <source>
        <dbReference type="EMBL" id="PVD24773.1"/>
    </source>
</evidence>
<dbReference type="InterPro" id="IPR017106">
    <property type="entry name" value="Coatomer_gsu"/>
</dbReference>
<evidence type="ECO:0000259" key="14">
    <source>
        <dbReference type="Pfam" id="PF16381"/>
    </source>
</evidence>
<evidence type="ECO:0000256" key="1">
    <source>
        <dbReference type="ARBA" id="ARBA00004255"/>
    </source>
</evidence>
<dbReference type="OrthoDB" id="1074925at2759"/>
<name>A0A2T7NUD7_POMCA</name>
<keyword evidence="7 11" id="KW-0653">Protein transport</keyword>
<dbReference type="InterPro" id="IPR032154">
    <property type="entry name" value="Coatomer_g_Cpla"/>
</dbReference>
<dbReference type="Gene3D" id="2.60.40.1480">
    <property type="entry name" value="Coatomer, gamma subunit, appendage domain"/>
    <property type="match status" value="1"/>
</dbReference>
<proteinExistence type="inferred from homology"/>
<dbReference type="SUPFAM" id="SSF48371">
    <property type="entry name" value="ARM repeat"/>
    <property type="match status" value="1"/>
</dbReference>
<sequence>MKYSKSLLSTWEIHHRPRIAILQRAGGGNPFNNLEKSTVLQEARTFNDTPINPRKCGQILTKLLYVINQGEAIGSLEATEAFFAMTKLFQSKDPILRRLVYLGIKEMSKIAQDVIIVTSSLMKDMTGKEEQFRGPAIRALCSITDTSMLQSIERHMKQAIVDKVPAVSSAALVSSLHLSKNSQEVVKRWVNEAQEAVNSDNIMVQYHALGLLYHIRRSDKLAVTKLVSKFSKHTLKSPYAYCLLIRIATKLIEEENAGSGTPMFDFIESCLRHKSEMVIYEAAQAIVQLKNTTAKDLAPAVSVLQLFCSSPKPTLRFAAVRTLNKVAMKHPAAVTACNLDLENLITDVNRSIATLAITTLLKTGNESSVDRLMKQISSFMSEISDEFKIVVVQAIRALCAKFPRKHNVLMTFLASMLRDEGGFEYKKEIVDCIIATIEENPEAKEAGLAHLCEFIEDCEHTVLATKILHLLGREGPRTPTPSKYIRFIYNRVILENAAVRAAAVSAIAKFGAHCEELLNSCVVLLERCQMDTDDEVRDRSTFYVNVLKQQQKALSSAYILNGLQVSVVGLERALHQYTLEPSEAPFDMKSVPLATQPLVEQKVREAPGGLGETPSKVSADKAAATRQDLYQEQLAAIPELANLGNLFKSSAPVEITESETEYYVQCIKHMFRNYIVFQFDCTNTLDDQVLERVTVDMEAGEGFEVVKQVACASLPYNKPGSTYTLMRLPEEPTSVTGTFPCTLKFVVRDCDPTTGEPDDEGYEDEYVLEDVEVTVADHVQKVLKANFAASWEEVGPENELEDTYALATVNTLEDAIKNITQYLGLQPCERSDKVPEGKSSHTLYLSGIFRGGHDALVRAKLALDSSGVTMQLTVRSTDPSVSEILATAIA</sequence>
<keyword evidence="3 11" id="KW-0813">Transport</keyword>
<dbReference type="FunFam" id="1.25.10.10:FF:000071">
    <property type="entry name" value="Coatomer subunit gamma"/>
    <property type="match status" value="1"/>
</dbReference>
<dbReference type="Proteomes" id="UP000245119">
    <property type="component" value="Linkage Group LG9"/>
</dbReference>
<comment type="caution">
    <text evidence="15">The sequence shown here is derived from an EMBL/GenBank/DDBJ whole genome shotgun (WGS) entry which is preliminary data.</text>
</comment>
<accession>A0A2T7NUD7</accession>
<dbReference type="EMBL" id="PZQS01000009">
    <property type="protein sequence ID" value="PVD24773.1"/>
    <property type="molecule type" value="Genomic_DNA"/>
</dbReference>